<gene>
    <name evidence="1" type="ORF">C4886_02310</name>
</gene>
<name>A0A367G4U8_9FIRM</name>
<protein>
    <submittedName>
        <fullName evidence="1">Uncharacterized protein</fullName>
    </submittedName>
</protein>
<evidence type="ECO:0000313" key="2">
    <source>
        <dbReference type="Proteomes" id="UP000253208"/>
    </source>
</evidence>
<proteinExistence type="predicted"/>
<dbReference type="AlphaFoldDB" id="A0A367G4U8"/>
<comment type="caution">
    <text evidence="1">The sequence shown here is derived from an EMBL/GenBank/DDBJ whole genome shotgun (WGS) entry which is preliminary data.</text>
</comment>
<sequence>MEEKILDFIMEYAQENEGVPFQVIEENFNIVMDDKLKDIISDAIWDRDNVSDVITESERYVIICFED</sequence>
<dbReference type="EMBL" id="PSQG01000003">
    <property type="protein sequence ID" value="RCH45675.1"/>
    <property type="molecule type" value="Genomic_DNA"/>
</dbReference>
<reference evidence="1 2" key="1">
    <citation type="submission" date="2018-02" db="EMBL/GenBank/DDBJ databases">
        <title>Complete genome sequencing of Faecalibacterium prausnitzii strains isolated from the human gut.</title>
        <authorList>
            <person name="Fitzgerald B.C."/>
            <person name="Shkoporov A.N."/>
            <person name="Ross P.R."/>
            <person name="Hill C."/>
        </authorList>
    </citation>
    <scope>NUCLEOTIDE SEQUENCE [LARGE SCALE GENOMIC DNA]</scope>
    <source>
        <strain evidence="1 2">APC942/31-1</strain>
    </source>
</reference>
<dbReference type="Proteomes" id="UP000253208">
    <property type="component" value="Unassembled WGS sequence"/>
</dbReference>
<organism evidence="1 2">
    <name type="scientific">Blautia obeum</name>
    <dbReference type="NCBI Taxonomy" id="40520"/>
    <lineage>
        <taxon>Bacteria</taxon>
        <taxon>Bacillati</taxon>
        <taxon>Bacillota</taxon>
        <taxon>Clostridia</taxon>
        <taxon>Lachnospirales</taxon>
        <taxon>Lachnospiraceae</taxon>
        <taxon>Blautia</taxon>
    </lineage>
</organism>
<dbReference type="RefSeq" id="WP_114001591.1">
    <property type="nucleotide sequence ID" value="NZ_PSQG01000003.1"/>
</dbReference>
<evidence type="ECO:0000313" key="1">
    <source>
        <dbReference type="EMBL" id="RCH45675.1"/>
    </source>
</evidence>
<accession>A0A367G4U8</accession>